<dbReference type="Pfam" id="PF07007">
    <property type="entry name" value="LprI"/>
    <property type="match status" value="1"/>
</dbReference>
<dbReference type="EMBL" id="NSKB01000002">
    <property type="protein sequence ID" value="PAU78188.1"/>
    <property type="molecule type" value="Genomic_DNA"/>
</dbReference>
<keyword evidence="1" id="KW-0732">Signal</keyword>
<name>A0A2A2EZS5_9GAMM</name>
<comment type="caution">
    <text evidence="3">The sequence shown here is derived from an EMBL/GenBank/DDBJ whole genome shotgun (WGS) entry which is preliminary data.</text>
</comment>
<reference evidence="3 4" key="1">
    <citation type="submission" date="2017-08" db="EMBL/GenBank/DDBJ databases">
        <title>Halomonas alkalisoli sp. nov., isolated from saline alkaline soil.</title>
        <authorList>
            <person name="Wang D."/>
            <person name="Zhang G."/>
        </authorList>
    </citation>
    <scope>NUCLEOTIDE SEQUENCE [LARGE SCALE GENOMIC DNA]</scope>
    <source>
        <strain evidence="3 4">WRN001</strain>
    </source>
</reference>
<evidence type="ECO:0000313" key="4">
    <source>
        <dbReference type="Proteomes" id="UP000217771"/>
    </source>
</evidence>
<evidence type="ECO:0000313" key="3">
    <source>
        <dbReference type="EMBL" id="PAU78188.1"/>
    </source>
</evidence>
<gene>
    <name evidence="3" type="ORF">CK498_05555</name>
</gene>
<dbReference type="Proteomes" id="UP000217771">
    <property type="component" value="Unassembled WGS sequence"/>
</dbReference>
<dbReference type="AlphaFoldDB" id="A0A2A2EZS5"/>
<feature type="domain" description="Lysozyme inhibitor LprI-like N-terminal" evidence="2">
    <location>
        <begin position="43"/>
        <end position="153"/>
    </location>
</feature>
<evidence type="ECO:0000256" key="1">
    <source>
        <dbReference type="SAM" id="SignalP"/>
    </source>
</evidence>
<feature type="signal peptide" evidence="1">
    <location>
        <begin position="1"/>
        <end position="23"/>
    </location>
</feature>
<protein>
    <recommendedName>
        <fullName evidence="2">Lysozyme inhibitor LprI-like N-terminal domain-containing protein</fullName>
    </recommendedName>
</protein>
<dbReference type="Gene3D" id="1.20.1270.180">
    <property type="match status" value="1"/>
</dbReference>
<sequence>MTHTLIGQAVAALLLAAPLAVVAEEEPPPTRGSHPIDHKTDSCMEEGEWRTPAMLACAADAYDDWQAEVERLASRLSGRLGSEARDALELAQQQWALGRDADFAFIAAYYADLKHAEEGYADEASQADAGDTPWPLAEQLRRNAVLEDRAYQLQRYLDGLEELPGRARLPH</sequence>
<feature type="chain" id="PRO_5013262799" description="Lysozyme inhibitor LprI-like N-terminal domain-containing protein" evidence="1">
    <location>
        <begin position="24"/>
        <end position="171"/>
    </location>
</feature>
<proteinExistence type="predicted"/>
<accession>A0A2A2EZS5</accession>
<organism evidence="3 4">
    <name type="scientific">Halomonas salipaludis</name>
    <dbReference type="NCBI Taxonomy" id="2032625"/>
    <lineage>
        <taxon>Bacteria</taxon>
        <taxon>Pseudomonadati</taxon>
        <taxon>Pseudomonadota</taxon>
        <taxon>Gammaproteobacteria</taxon>
        <taxon>Oceanospirillales</taxon>
        <taxon>Halomonadaceae</taxon>
        <taxon>Halomonas</taxon>
    </lineage>
</organism>
<dbReference type="OrthoDB" id="6164179at2"/>
<dbReference type="InterPro" id="IPR009739">
    <property type="entry name" value="LprI-like_N"/>
</dbReference>
<keyword evidence="4" id="KW-1185">Reference proteome</keyword>
<evidence type="ECO:0000259" key="2">
    <source>
        <dbReference type="Pfam" id="PF07007"/>
    </source>
</evidence>
<dbReference type="RefSeq" id="WP_095619863.1">
    <property type="nucleotide sequence ID" value="NZ_NSKB01000002.1"/>
</dbReference>